<keyword evidence="7" id="KW-0560">Oxidoreductase</keyword>
<dbReference type="GO" id="GO:0004497">
    <property type="term" value="F:monooxygenase activity"/>
    <property type="evidence" value="ECO:0007669"/>
    <property type="project" value="UniProtKB-KW"/>
</dbReference>
<evidence type="ECO:0000256" key="2">
    <source>
        <dbReference type="ARBA" id="ARBA00010617"/>
    </source>
</evidence>
<evidence type="ECO:0000256" key="6">
    <source>
        <dbReference type="ARBA" id="ARBA00022989"/>
    </source>
</evidence>
<evidence type="ECO:0000256" key="9">
    <source>
        <dbReference type="ARBA" id="ARBA00023033"/>
    </source>
</evidence>
<organism evidence="11 12">
    <name type="scientific">Eleusine coracana subsp. coracana</name>
    <dbReference type="NCBI Taxonomy" id="191504"/>
    <lineage>
        <taxon>Eukaryota</taxon>
        <taxon>Viridiplantae</taxon>
        <taxon>Streptophyta</taxon>
        <taxon>Embryophyta</taxon>
        <taxon>Tracheophyta</taxon>
        <taxon>Spermatophyta</taxon>
        <taxon>Magnoliopsida</taxon>
        <taxon>Liliopsida</taxon>
        <taxon>Poales</taxon>
        <taxon>Poaceae</taxon>
        <taxon>PACMAD clade</taxon>
        <taxon>Chloridoideae</taxon>
        <taxon>Cynodonteae</taxon>
        <taxon>Eleusininae</taxon>
        <taxon>Eleusine</taxon>
    </lineage>
</organism>
<dbReference type="Pfam" id="PF00067">
    <property type="entry name" value="p450"/>
    <property type="match status" value="1"/>
</dbReference>
<dbReference type="PANTHER" id="PTHR24282">
    <property type="entry name" value="CYTOCHROME P450 FAMILY MEMBER"/>
    <property type="match status" value="1"/>
</dbReference>
<gene>
    <name evidence="11" type="primary">ga10417</name>
    <name evidence="11" type="ORF">PR202_ga10417</name>
</gene>
<dbReference type="GO" id="GO:0016020">
    <property type="term" value="C:membrane"/>
    <property type="evidence" value="ECO:0007669"/>
    <property type="project" value="UniProtKB-SubCell"/>
</dbReference>
<dbReference type="PANTHER" id="PTHR24282:SF127">
    <property type="entry name" value="CYTOCHROME P450 72A15"/>
    <property type="match status" value="1"/>
</dbReference>
<keyword evidence="4" id="KW-0812">Transmembrane</keyword>
<evidence type="ECO:0000256" key="3">
    <source>
        <dbReference type="ARBA" id="ARBA00022617"/>
    </source>
</evidence>
<comment type="subcellular location">
    <subcellularLocation>
        <location evidence="1">Membrane</location>
    </subcellularLocation>
</comment>
<evidence type="ECO:0000256" key="10">
    <source>
        <dbReference type="ARBA" id="ARBA00023136"/>
    </source>
</evidence>
<comment type="similarity">
    <text evidence="2">Belongs to the cytochrome P450 family.</text>
</comment>
<evidence type="ECO:0000256" key="1">
    <source>
        <dbReference type="ARBA" id="ARBA00004370"/>
    </source>
</evidence>
<dbReference type="SUPFAM" id="SSF48264">
    <property type="entry name" value="Cytochrome P450"/>
    <property type="match status" value="1"/>
</dbReference>
<keyword evidence="3" id="KW-0349">Heme</keyword>
<keyword evidence="9" id="KW-0503">Monooxygenase</keyword>
<dbReference type="GO" id="GO:0016705">
    <property type="term" value="F:oxidoreductase activity, acting on paired donors, with incorporation or reduction of molecular oxygen"/>
    <property type="evidence" value="ECO:0007669"/>
    <property type="project" value="InterPro"/>
</dbReference>
<name>A0AAV5C6S3_ELECO</name>
<keyword evidence="8" id="KW-0408">Iron</keyword>
<dbReference type="AlphaFoldDB" id="A0AAV5C6S3"/>
<proteinExistence type="inferred from homology"/>
<keyword evidence="5" id="KW-0479">Metal-binding</keyword>
<dbReference type="Proteomes" id="UP001054889">
    <property type="component" value="Unassembled WGS sequence"/>
</dbReference>
<evidence type="ECO:0000256" key="8">
    <source>
        <dbReference type="ARBA" id="ARBA00023004"/>
    </source>
</evidence>
<evidence type="ECO:0000256" key="4">
    <source>
        <dbReference type="ARBA" id="ARBA00022692"/>
    </source>
</evidence>
<comment type="caution">
    <text evidence="11">The sequence shown here is derived from an EMBL/GenBank/DDBJ whole genome shotgun (WGS) entry which is preliminary data.</text>
</comment>
<keyword evidence="10" id="KW-0472">Membrane</keyword>
<sequence>MIWIGPTPGVILHDPQLVREVLSNKFGHFKKPDLPSKFMKLIGQGLSSHEGEKWAVHRKIINHAFLLEKLKVTYEQFNYSDNY</sequence>
<reference evidence="11" key="1">
    <citation type="journal article" date="2018" name="DNA Res.">
        <title>Multiple hybrid de novo genome assembly of finger millet, an orphan allotetraploid crop.</title>
        <authorList>
            <person name="Hatakeyama M."/>
            <person name="Aluri S."/>
            <person name="Balachadran M.T."/>
            <person name="Sivarajan S.R."/>
            <person name="Patrignani A."/>
            <person name="Gruter S."/>
            <person name="Poveda L."/>
            <person name="Shimizu-Inatsugi R."/>
            <person name="Baeten J."/>
            <person name="Francoijs K.J."/>
            <person name="Nataraja K.N."/>
            <person name="Reddy Y.A.N."/>
            <person name="Phadnis S."/>
            <person name="Ravikumar R.L."/>
            <person name="Schlapbach R."/>
            <person name="Sreeman S.M."/>
            <person name="Shimizu K.K."/>
        </authorList>
    </citation>
    <scope>NUCLEOTIDE SEQUENCE</scope>
</reference>
<dbReference type="GO" id="GO:0005506">
    <property type="term" value="F:iron ion binding"/>
    <property type="evidence" value="ECO:0007669"/>
    <property type="project" value="InterPro"/>
</dbReference>
<dbReference type="GO" id="GO:0006629">
    <property type="term" value="P:lipid metabolic process"/>
    <property type="evidence" value="ECO:0007669"/>
    <property type="project" value="UniProtKB-ARBA"/>
</dbReference>
<keyword evidence="12" id="KW-1185">Reference proteome</keyword>
<dbReference type="Gene3D" id="1.10.630.10">
    <property type="entry name" value="Cytochrome P450"/>
    <property type="match status" value="1"/>
</dbReference>
<reference evidence="11" key="2">
    <citation type="submission" date="2021-12" db="EMBL/GenBank/DDBJ databases">
        <title>Resequencing data analysis of finger millet.</title>
        <authorList>
            <person name="Hatakeyama M."/>
            <person name="Aluri S."/>
            <person name="Balachadran M.T."/>
            <person name="Sivarajan S.R."/>
            <person name="Poveda L."/>
            <person name="Shimizu-Inatsugi R."/>
            <person name="Schlapbach R."/>
            <person name="Sreeman S.M."/>
            <person name="Shimizu K.K."/>
        </authorList>
    </citation>
    <scope>NUCLEOTIDE SEQUENCE</scope>
</reference>
<evidence type="ECO:0000313" key="11">
    <source>
        <dbReference type="EMBL" id="GJM93827.1"/>
    </source>
</evidence>
<dbReference type="GO" id="GO:0020037">
    <property type="term" value="F:heme binding"/>
    <property type="evidence" value="ECO:0007669"/>
    <property type="project" value="InterPro"/>
</dbReference>
<dbReference type="InterPro" id="IPR036396">
    <property type="entry name" value="Cyt_P450_sf"/>
</dbReference>
<accession>A0AAV5C6S3</accession>
<evidence type="ECO:0000313" key="12">
    <source>
        <dbReference type="Proteomes" id="UP001054889"/>
    </source>
</evidence>
<dbReference type="EMBL" id="BQKI01000004">
    <property type="protein sequence ID" value="GJM93827.1"/>
    <property type="molecule type" value="Genomic_DNA"/>
</dbReference>
<keyword evidence="6" id="KW-1133">Transmembrane helix</keyword>
<evidence type="ECO:0000256" key="7">
    <source>
        <dbReference type="ARBA" id="ARBA00023002"/>
    </source>
</evidence>
<protein>
    <submittedName>
        <fullName evidence="11">Uncharacterized protein</fullName>
    </submittedName>
</protein>
<dbReference type="InterPro" id="IPR001128">
    <property type="entry name" value="Cyt_P450"/>
</dbReference>
<dbReference type="InterPro" id="IPR050665">
    <property type="entry name" value="Cytochrome_P450_Monooxygen"/>
</dbReference>
<evidence type="ECO:0000256" key="5">
    <source>
        <dbReference type="ARBA" id="ARBA00022723"/>
    </source>
</evidence>